<dbReference type="HAMAP" id="MF_00117">
    <property type="entry name" value="HslO"/>
    <property type="match status" value="1"/>
</dbReference>
<evidence type="ECO:0000256" key="2">
    <source>
        <dbReference type="ARBA" id="ARBA00022833"/>
    </source>
</evidence>
<dbReference type="InterPro" id="IPR000397">
    <property type="entry name" value="Heat_shock_Hsp33"/>
</dbReference>
<sequence length="318" mass="34336">MSDRLIRAIAADARVRVVGVNVTESINEAQRRHHLSAVATAALGRAMSASLLLASNMKQPQARVNVRIAGDGGLGLVYADAGFDGTVRGFVSNPHFELPALENGQQNVGGAIGTTGLLKVLRDVGYGEPYSSTVELISGDIAEDVAWFLASSEQTYSKLMLTEVLDHEAIADPSSSNNPVKFAAGILLQIMPKAALRAAKTSNFSQVDLLSQLEAKSDITKFKDLLTQGKAIEEVMATLLGDLNLEILPMSKDVRFHCRCTLERMLAAMKMFGEEDLRSMIAEDEGAEATCHFCSQVYHATTDQLNNLLKELQLEAKA</sequence>
<comment type="caution">
    <text evidence="7">The sequence shown here is derived from an EMBL/GenBank/DDBJ whole genome shotgun (WGS) entry which is preliminary data.</text>
</comment>
<keyword evidence="1 6" id="KW-0963">Cytoplasm</keyword>
<evidence type="ECO:0000256" key="4">
    <source>
        <dbReference type="ARBA" id="ARBA00023186"/>
    </source>
</evidence>
<gene>
    <name evidence="6 7" type="primary">hslO</name>
    <name evidence="7" type="ORF">HC246_12830</name>
</gene>
<dbReference type="SUPFAM" id="SSF118352">
    <property type="entry name" value="HSP33 redox switch-like"/>
    <property type="match status" value="1"/>
</dbReference>
<name>A0ABX1LV35_9CYAN</name>
<comment type="function">
    <text evidence="6">Redox regulated molecular chaperone. Protects both thermally unfolding and oxidatively damaged proteins from irreversible aggregation. Plays an important role in the bacterial defense system toward oxidative stress.</text>
</comment>
<dbReference type="InterPro" id="IPR016153">
    <property type="entry name" value="Heat_shock_Hsp33_N"/>
</dbReference>
<dbReference type="Proteomes" id="UP000738376">
    <property type="component" value="Unassembled WGS sequence"/>
</dbReference>
<protein>
    <recommendedName>
        <fullName evidence="6">33 kDa chaperonin</fullName>
    </recommendedName>
    <alternativeName>
        <fullName evidence="6">Heat shock protein 33 homolog</fullName>
        <shortName evidence="6">HSP33</shortName>
    </alternativeName>
</protein>
<reference evidence="7 8" key="1">
    <citation type="submission" date="2020-03" db="EMBL/GenBank/DDBJ databases">
        <title>Draft Genome Sequence of 2-Methylisoborneol Producing Pseudanabaena yagii Strain GIHE-NHR1 Isolated from North Han River in South Korea.</title>
        <authorList>
            <person name="Jeong J."/>
        </authorList>
    </citation>
    <scope>NUCLEOTIDE SEQUENCE [LARGE SCALE GENOMIC DNA]</scope>
    <source>
        <strain evidence="7 8">GIHE-NHR1</strain>
    </source>
</reference>
<dbReference type="PANTHER" id="PTHR30111:SF1">
    <property type="entry name" value="33 KDA CHAPERONIN"/>
    <property type="match status" value="1"/>
</dbReference>
<dbReference type="CDD" id="cd00498">
    <property type="entry name" value="Hsp33"/>
    <property type="match status" value="1"/>
</dbReference>
<dbReference type="PANTHER" id="PTHR30111">
    <property type="entry name" value="33 KDA CHAPERONIN"/>
    <property type="match status" value="1"/>
</dbReference>
<proteinExistence type="inferred from homology"/>
<dbReference type="SUPFAM" id="SSF64397">
    <property type="entry name" value="Hsp33 domain"/>
    <property type="match status" value="1"/>
</dbReference>
<keyword evidence="4 6" id="KW-0143">Chaperone</keyword>
<evidence type="ECO:0000256" key="6">
    <source>
        <dbReference type="HAMAP-Rule" id="MF_00117"/>
    </source>
</evidence>
<evidence type="ECO:0000256" key="1">
    <source>
        <dbReference type="ARBA" id="ARBA00022490"/>
    </source>
</evidence>
<comment type="similarity">
    <text evidence="6">Belongs to the HSP33 family.</text>
</comment>
<dbReference type="RefSeq" id="WP_169363729.1">
    <property type="nucleotide sequence ID" value="NZ_JAAVJL010000001.1"/>
</dbReference>
<comment type="PTM">
    <text evidence="6">Under oxidizing conditions two disulfide bonds are formed involving the reactive cysteines. Under reducing conditions zinc is bound to the reactive cysteines and the protein is inactive.</text>
</comment>
<keyword evidence="8" id="KW-1185">Reference proteome</keyword>
<dbReference type="Pfam" id="PF01430">
    <property type="entry name" value="HSP33"/>
    <property type="match status" value="1"/>
</dbReference>
<keyword evidence="3 6" id="KW-1015">Disulfide bond</keyword>
<dbReference type="NCBIfam" id="NF001033">
    <property type="entry name" value="PRK00114.1"/>
    <property type="match status" value="1"/>
</dbReference>
<keyword evidence="5 6" id="KW-0676">Redox-active center</keyword>
<feature type="disulfide bond" description="Redox-active" evidence="6">
    <location>
        <begin position="291"/>
        <end position="294"/>
    </location>
</feature>
<feature type="disulfide bond" description="Redox-active" evidence="6">
    <location>
        <begin position="258"/>
        <end position="260"/>
    </location>
</feature>
<evidence type="ECO:0000256" key="3">
    <source>
        <dbReference type="ARBA" id="ARBA00023157"/>
    </source>
</evidence>
<comment type="subcellular location">
    <subcellularLocation>
        <location evidence="6">Cytoplasm</location>
    </subcellularLocation>
</comment>
<organism evidence="7 8">
    <name type="scientific">Pseudanabaena yagii GIHE-NHR1</name>
    <dbReference type="NCBI Taxonomy" id="2722753"/>
    <lineage>
        <taxon>Bacteria</taxon>
        <taxon>Bacillati</taxon>
        <taxon>Cyanobacteriota</taxon>
        <taxon>Cyanophyceae</taxon>
        <taxon>Pseudanabaenales</taxon>
        <taxon>Pseudanabaenaceae</taxon>
        <taxon>Pseudanabaena</taxon>
        <taxon>Pseudanabaena yagii</taxon>
    </lineage>
</organism>
<keyword evidence="2 6" id="KW-0862">Zinc</keyword>
<dbReference type="EMBL" id="JAAVJL010000001">
    <property type="protein sequence ID" value="NMF58886.1"/>
    <property type="molecule type" value="Genomic_DNA"/>
</dbReference>
<accession>A0ABX1LV35</accession>
<dbReference type="Gene3D" id="3.55.30.10">
    <property type="entry name" value="Hsp33 domain"/>
    <property type="match status" value="1"/>
</dbReference>
<evidence type="ECO:0000313" key="8">
    <source>
        <dbReference type="Proteomes" id="UP000738376"/>
    </source>
</evidence>
<evidence type="ECO:0000313" key="7">
    <source>
        <dbReference type="EMBL" id="NMF58886.1"/>
    </source>
</evidence>
<dbReference type="InterPro" id="IPR016154">
    <property type="entry name" value="Heat_shock_Hsp33_C"/>
</dbReference>
<dbReference type="PIRSF" id="PIRSF005261">
    <property type="entry name" value="Heat_shock_Hsp33"/>
    <property type="match status" value="1"/>
</dbReference>
<dbReference type="Gene3D" id="3.90.1280.10">
    <property type="entry name" value="HSP33 redox switch-like"/>
    <property type="match status" value="1"/>
</dbReference>
<evidence type="ECO:0000256" key="5">
    <source>
        <dbReference type="ARBA" id="ARBA00023284"/>
    </source>
</evidence>